<reference evidence="1 2" key="1">
    <citation type="submission" date="2017-09" db="EMBL/GenBank/DDBJ databases">
        <authorList>
            <person name="Lee N."/>
            <person name="Cho B.-K."/>
        </authorList>
    </citation>
    <scope>NUCLEOTIDE SEQUENCE [LARGE SCALE GENOMIC DNA]</scope>
    <source>
        <strain evidence="1 2">ATCC 12769</strain>
    </source>
</reference>
<accession>A0A5J6FCM9</accession>
<dbReference type="Proteomes" id="UP000326178">
    <property type="component" value="Chromosome"/>
</dbReference>
<dbReference type="EMBL" id="CP023702">
    <property type="protein sequence ID" value="QEU74158.1"/>
    <property type="molecule type" value="Genomic_DNA"/>
</dbReference>
<gene>
    <name evidence="1" type="ORF">CP967_21075</name>
</gene>
<name>A0A5J6FCM9_9ACTN</name>
<evidence type="ECO:0000313" key="1">
    <source>
        <dbReference type="EMBL" id="QEU74158.1"/>
    </source>
</evidence>
<sequence length="60" mass="6880">MRPSSVSCVPVMRPLSTRPNNTSEITSVYLWASQAKICYWPRYSLCGTKRIQKVFKSPKT</sequence>
<dbReference type="OrthoDB" id="4260375at2"/>
<keyword evidence="2" id="KW-1185">Reference proteome</keyword>
<protein>
    <submittedName>
        <fullName evidence="1">Uncharacterized protein</fullName>
    </submittedName>
</protein>
<proteinExistence type="predicted"/>
<dbReference type="AlphaFoldDB" id="A0A5J6FCM9"/>
<evidence type="ECO:0000313" key="2">
    <source>
        <dbReference type="Proteomes" id="UP000326178"/>
    </source>
</evidence>
<organism evidence="1 2">
    <name type="scientific">Streptomyces nitrosporeus</name>
    <dbReference type="NCBI Taxonomy" id="28894"/>
    <lineage>
        <taxon>Bacteria</taxon>
        <taxon>Bacillati</taxon>
        <taxon>Actinomycetota</taxon>
        <taxon>Actinomycetes</taxon>
        <taxon>Kitasatosporales</taxon>
        <taxon>Streptomycetaceae</taxon>
        <taxon>Streptomyces</taxon>
    </lineage>
</organism>
<dbReference type="KEGG" id="snk:CP967_21075"/>